<dbReference type="FunFam" id="1.20.1420.30:FF:000004">
    <property type="entry name" value="Sodium/potassium/calcium exchanger 2 isoform 1"/>
    <property type="match status" value="1"/>
</dbReference>
<keyword evidence="3" id="KW-0813">Transport</keyword>
<dbReference type="PANTHER" id="PTHR10846">
    <property type="entry name" value="SODIUM/POTASSIUM/CALCIUM EXCHANGER"/>
    <property type="match status" value="1"/>
</dbReference>
<keyword evidence="7 17" id="KW-0812">Transmembrane</keyword>
<keyword evidence="8" id="KW-0732">Signal</keyword>
<keyword evidence="9" id="KW-0106">Calcium</keyword>
<evidence type="ECO:0000256" key="1">
    <source>
        <dbReference type="ARBA" id="ARBA00004141"/>
    </source>
</evidence>
<keyword evidence="13" id="KW-0915">Sodium</keyword>
<comment type="similarity">
    <text evidence="2">Belongs to the Ca(2+):cation antiporter (CaCA) (TC 2.A.19) family. SLC24A subfamily.</text>
</comment>
<keyword evidence="5" id="KW-0633">Potassium transport</keyword>
<feature type="domain" description="Sodium/calcium exchanger membrane region" evidence="18">
    <location>
        <begin position="98"/>
        <end position="238"/>
    </location>
</feature>
<evidence type="ECO:0000256" key="6">
    <source>
        <dbReference type="ARBA" id="ARBA00022568"/>
    </source>
</evidence>
<dbReference type="Proteomes" id="UP000549394">
    <property type="component" value="Unassembled WGS sequence"/>
</dbReference>
<dbReference type="InterPro" id="IPR004837">
    <property type="entry name" value="NaCa_Exmemb"/>
</dbReference>
<dbReference type="GO" id="GO:0008273">
    <property type="term" value="F:calcium, potassium:sodium antiporter activity"/>
    <property type="evidence" value="ECO:0007669"/>
    <property type="project" value="TreeGrafter"/>
</dbReference>
<keyword evidence="20" id="KW-1185">Reference proteome</keyword>
<dbReference type="OrthoDB" id="2127281at2759"/>
<evidence type="ECO:0000256" key="3">
    <source>
        <dbReference type="ARBA" id="ARBA00022448"/>
    </source>
</evidence>
<evidence type="ECO:0000256" key="12">
    <source>
        <dbReference type="ARBA" id="ARBA00022989"/>
    </source>
</evidence>
<dbReference type="GO" id="GO:0006874">
    <property type="term" value="P:intracellular calcium ion homeostasis"/>
    <property type="evidence" value="ECO:0007669"/>
    <property type="project" value="TreeGrafter"/>
</dbReference>
<evidence type="ECO:0000256" key="7">
    <source>
        <dbReference type="ARBA" id="ARBA00022692"/>
    </source>
</evidence>
<comment type="caution">
    <text evidence="19">The sequence shown here is derived from an EMBL/GenBank/DDBJ whole genome shotgun (WGS) entry which is preliminary data.</text>
</comment>
<evidence type="ECO:0000256" key="4">
    <source>
        <dbReference type="ARBA" id="ARBA00022449"/>
    </source>
</evidence>
<dbReference type="AlphaFoldDB" id="A0A7I8VQK1"/>
<evidence type="ECO:0000256" key="2">
    <source>
        <dbReference type="ARBA" id="ARBA00005364"/>
    </source>
</evidence>
<evidence type="ECO:0000256" key="10">
    <source>
        <dbReference type="ARBA" id="ARBA00022847"/>
    </source>
</evidence>
<name>A0A7I8VQK1_9ANNE</name>
<feature type="transmembrane region" description="Helical" evidence="17">
    <location>
        <begin position="507"/>
        <end position="525"/>
    </location>
</feature>
<sequence>MIFRRRRRFGRSFLSKFLCLIIFIVVTIAKKKLFSVDEEQTEDLAIHHPGGRHLLQTTLKDNNISTNQPNCTIPAYHEFPTDLFSNEQRSNGAVIIHVFVVVYIFIALAIICDEYFVASLEKICEKLKLSEDVAGATFMAAGSSAPELFTSVIGVFIAHGDVGIGTIVGSAVFNILFIIGLCGILVKEVVILAWYPLIRDTAFYLISVIALILTILDSTVKWYESFIMLTLYAAYIFVMKENRKIQEFAHKHIKIFDEAVKPVQAGLLPPSAPRKFYGDPNAYEMYENSKTNKSQDIKVLAVDKFAMKPGRMSFADICLRVMKGKEFKPKTRFKFITFILIAERKKLLQDPGFKRRQKQMKTLSFDASTDSYTKAVRTNSDKPETEKERPLFRPPKIEEGLLKIAGWLALLPASIVFFFTVPDCKRKRFEGWYAATFMLSIAWIAILSYIMVWMVTLIGYTMGIPDSIMGITFLAAGTSVPDAMSSVMVARQGMGDMAISNTIGSNVFDILIGLALPWFIHTVLLPSRQDVHINSNGMVFSVILLFATVVITLMAVHCGGWRLDRKLGIICISSYTIFLSISTLIEFNIFGFVNLPMCTEY</sequence>
<keyword evidence="16" id="KW-0739">Sodium transport</keyword>
<feature type="transmembrane region" description="Helical" evidence="17">
    <location>
        <begin position="92"/>
        <end position="112"/>
    </location>
</feature>
<keyword evidence="12 17" id="KW-1133">Transmembrane helix</keyword>
<evidence type="ECO:0000256" key="14">
    <source>
        <dbReference type="ARBA" id="ARBA00023065"/>
    </source>
</evidence>
<evidence type="ECO:0000313" key="20">
    <source>
        <dbReference type="Proteomes" id="UP000549394"/>
    </source>
</evidence>
<evidence type="ECO:0000256" key="13">
    <source>
        <dbReference type="ARBA" id="ARBA00023053"/>
    </source>
</evidence>
<comment type="subcellular location">
    <subcellularLocation>
        <location evidence="1">Membrane</location>
        <topology evidence="1">Multi-pass membrane protein</topology>
    </subcellularLocation>
</comment>
<feature type="transmembrane region" description="Helical" evidence="17">
    <location>
        <begin position="568"/>
        <end position="593"/>
    </location>
</feature>
<feature type="transmembrane region" description="Helical" evidence="17">
    <location>
        <begin position="432"/>
        <end position="460"/>
    </location>
</feature>
<keyword evidence="4" id="KW-0050">Antiport</keyword>
<evidence type="ECO:0000256" key="16">
    <source>
        <dbReference type="ARBA" id="ARBA00023201"/>
    </source>
</evidence>
<evidence type="ECO:0000313" key="19">
    <source>
        <dbReference type="EMBL" id="CAD5117579.1"/>
    </source>
</evidence>
<evidence type="ECO:0000259" key="18">
    <source>
        <dbReference type="Pfam" id="PF01699"/>
    </source>
</evidence>
<dbReference type="EMBL" id="CAJFCJ010000007">
    <property type="protein sequence ID" value="CAD5117579.1"/>
    <property type="molecule type" value="Genomic_DNA"/>
</dbReference>
<organism evidence="19 20">
    <name type="scientific">Dimorphilus gyrociliatus</name>
    <dbReference type="NCBI Taxonomy" id="2664684"/>
    <lineage>
        <taxon>Eukaryota</taxon>
        <taxon>Metazoa</taxon>
        <taxon>Spiralia</taxon>
        <taxon>Lophotrochozoa</taxon>
        <taxon>Annelida</taxon>
        <taxon>Polychaeta</taxon>
        <taxon>Polychaeta incertae sedis</taxon>
        <taxon>Dinophilidae</taxon>
        <taxon>Dimorphilus</taxon>
    </lineage>
</organism>
<keyword evidence="10" id="KW-0769">Symport</keyword>
<evidence type="ECO:0000256" key="5">
    <source>
        <dbReference type="ARBA" id="ARBA00022538"/>
    </source>
</evidence>
<proteinExistence type="inferred from homology"/>
<dbReference type="Gene3D" id="1.20.1420.30">
    <property type="entry name" value="NCX, central ion-binding region"/>
    <property type="match status" value="2"/>
</dbReference>
<protein>
    <submittedName>
        <fullName evidence="19">DgyrCDS6337</fullName>
    </submittedName>
</protein>
<dbReference type="GO" id="GO:0005262">
    <property type="term" value="F:calcium channel activity"/>
    <property type="evidence" value="ECO:0007669"/>
    <property type="project" value="TreeGrafter"/>
</dbReference>
<dbReference type="InterPro" id="IPR044880">
    <property type="entry name" value="NCX_ion-bd_dom_sf"/>
</dbReference>
<feature type="transmembrane region" description="Helical" evidence="17">
    <location>
        <begin position="222"/>
        <end position="238"/>
    </location>
</feature>
<evidence type="ECO:0000256" key="17">
    <source>
        <dbReference type="SAM" id="Phobius"/>
    </source>
</evidence>
<evidence type="ECO:0000256" key="11">
    <source>
        <dbReference type="ARBA" id="ARBA00022958"/>
    </source>
</evidence>
<dbReference type="NCBIfam" id="TIGR00367">
    <property type="entry name" value="calcium/sodium antiporter"/>
    <property type="match status" value="1"/>
</dbReference>
<dbReference type="GO" id="GO:0005886">
    <property type="term" value="C:plasma membrane"/>
    <property type="evidence" value="ECO:0007669"/>
    <property type="project" value="TreeGrafter"/>
</dbReference>
<dbReference type="InterPro" id="IPR004481">
    <property type="entry name" value="K/Na/Ca-exchanger"/>
</dbReference>
<feature type="transmembrane region" description="Helical" evidence="17">
    <location>
        <begin position="133"/>
        <end position="158"/>
    </location>
</feature>
<evidence type="ECO:0000256" key="9">
    <source>
        <dbReference type="ARBA" id="ARBA00022837"/>
    </source>
</evidence>
<dbReference type="GO" id="GO:0015293">
    <property type="term" value="F:symporter activity"/>
    <property type="evidence" value="ECO:0007669"/>
    <property type="project" value="UniProtKB-KW"/>
</dbReference>
<accession>A0A7I8VQK1</accession>
<feature type="transmembrane region" description="Helical" evidence="17">
    <location>
        <begin position="12"/>
        <end position="29"/>
    </location>
</feature>
<dbReference type="FunFam" id="1.20.1420.30:FF:000009">
    <property type="entry name" value="sodium/potassium/calcium exchanger 5 isoform X2"/>
    <property type="match status" value="1"/>
</dbReference>
<dbReference type="Pfam" id="PF01699">
    <property type="entry name" value="Na_Ca_ex"/>
    <property type="match status" value="2"/>
</dbReference>
<feature type="transmembrane region" description="Helical" evidence="17">
    <location>
        <begin position="164"/>
        <end position="185"/>
    </location>
</feature>
<keyword evidence="11" id="KW-0630">Potassium</keyword>
<feature type="domain" description="Sodium/calcium exchanger membrane region" evidence="18">
    <location>
        <begin position="433"/>
        <end position="583"/>
    </location>
</feature>
<keyword evidence="15 17" id="KW-0472">Membrane</keyword>
<feature type="transmembrane region" description="Helical" evidence="17">
    <location>
        <begin position="537"/>
        <end position="556"/>
    </location>
</feature>
<dbReference type="PANTHER" id="PTHR10846:SF73">
    <property type="entry name" value="SODIUM_CALCIUM EXCHANGER MEMBRANE REGION DOMAIN-CONTAINING PROTEIN"/>
    <property type="match status" value="1"/>
</dbReference>
<keyword evidence="14" id="KW-0406">Ion transport</keyword>
<evidence type="ECO:0000256" key="8">
    <source>
        <dbReference type="ARBA" id="ARBA00022729"/>
    </source>
</evidence>
<feature type="transmembrane region" description="Helical" evidence="17">
    <location>
        <begin position="197"/>
        <end position="216"/>
    </location>
</feature>
<gene>
    <name evidence="19" type="ORF">DGYR_LOCUS6097</name>
</gene>
<evidence type="ECO:0000256" key="15">
    <source>
        <dbReference type="ARBA" id="ARBA00023136"/>
    </source>
</evidence>
<reference evidence="19 20" key="1">
    <citation type="submission" date="2020-08" db="EMBL/GenBank/DDBJ databases">
        <authorList>
            <person name="Hejnol A."/>
        </authorList>
    </citation>
    <scope>NUCLEOTIDE SEQUENCE [LARGE SCALE GENOMIC DNA]</scope>
</reference>
<keyword evidence="6" id="KW-0109">Calcium transport</keyword>